<comment type="caution">
    <text evidence="1">The sequence shown here is derived from an EMBL/GenBank/DDBJ whole genome shotgun (WGS) entry which is preliminary data.</text>
</comment>
<dbReference type="SUPFAM" id="SSF52540">
    <property type="entry name" value="P-loop containing nucleoside triphosphate hydrolases"/>
    <property type="match status" value="1"/>
</dbReference>
<feature type="non-terminal residue" evidence="1">
    <location>
        <position position="1"/>
    </location>
</feature>
<gene>
    <name evidence="1" type="ORF">GMARGA_LOCUS25788</name>
</gene>
<dbReference type="EMBL" id="CAJVQB010029003">
    <property type="protein sequence ID" value="CAG8813417.1"/>
    <property type="molecule type" value="Genomic_DNA"/>
</dbReference>
<organism evidence="1 2">
    <name type="scientific">Gigaspora margarita</name>
    <dbReference type="NCBI Taxonomy" id="4874"/>
    <lineage>
        <taxon>Eukaryota</taxon>
        <taxon>Fungi</taxon>
        <taxon>Fungi incertae sedis</taxon>
        <taxon>Mucoromycota</taxon>
        <taxon>Glomeromycotina</taxon>
        <taxon>Glomeromycetes</taxon>
        <taxon>Diversisporales</taxon>
        <taxon>Gigasporaceae</taxon>
        <taxon>Gigaspora</taxon>
    </lineage>
</organism>
<proteinExistence type="predicted"/>
<dbReference type="PANTHER" id="PTHR23274:SF51">
    <property type="entry name" value="OS03G0423850 PROTEIN"/>
    <property type="match status" value="1"/>
</dbReference>
<keyword evidence="2" id="KW-1185">Reference proteome</keyword>
<evidence type="ECO:0000313" key="1">
    <source>
        <dbReference type="EMBL" id="CAG8813417.1"/>
    </source>
</evidence>
<protein>
    <submittedName>
        <fullName evidence="1">32663_t:CDS:1</fullName>
    </submittedName>
</protein>
<dbReference type="CDD" id="cd18809">
    <property type="entry name" value="SF1_C_RecD"/>
    <property type="match status" value="1"/>
</dbReference>
<reference evidence="1 2" key="1">
    <citation type="submission" date="2021-06" db="EMBL/GenBank/DDBJ databases">
        <authorList>
            <person name="Kallberg Y."/>
            <person name="Tangrot J."/>
            <person name="Rosling A."/>
        </authorList>
    </citation>
    <scope>NUCLEOTIDE SEQUENCE [LARGE SCALE GENOMIC DNA]</scope>
    <source>
        <strain evidence="1 2">120-4 pot B 10/14</strain>
    </source>
</reference>
<dbReference type="Proteomes" id="UP000789901">
    <property type="component" value="Unassembled WGS sequence"/>
</dbReference>
<sequence length="296" mass="33676">QRGKNIVPEDPLIISHALVEIEDHLRQYGKYLTDFPELPTIQHDLLNIDRQTHLFAEESSFSQDELQRINEEQMQGPEAAKNREFANYPIRIGEGKETTYPNIGQDYICLPDNMMLHGNLEALITHIYKHAILTTKNQGVDEINDLILSNFPGEAKTYCLADSIVDSKGLNSELYLPEFLNTLSSNEIITGSCFGQHVFIPRINLELSDTELLFKLRRRQFPVKLAFALTINKAQGQTISKLALYLANSVFTHSQLYVALSRVRSCRNIKIVVEGGRIANQEGYYTANIVFNEIFD</sequence>
<evidence type="ECO:0000313" key="2">
    <source>
        <dbReference type="Proteomes" id="UP000789901"/>
    </source>
</evidence>
<dbReference type="PANTHER" id="PTHR23274">
    <property type="entry name" value="DNA HELICASE-RELATED"/>
    <property type="match status" value="1"/>
</dbReference>
<name>A0ABN7W2E8_GIGMA</name>
<accession>A0ABN7W2E8</accession>
<dbReference type="InterPro" id="IPR027417">
    <property type="entry name" value="P-loop_NTPase"/>
</dbReference>